<dbReference type="GO" id="GO:0003887">
    <property type="term" value="F:DNA-directed DNA polymerase activity"/>
    <property type="evidence" value="ECO:0007669"/>
    <property type="project" value="UniProtKB-KW"/>
</dbReference>
<dbReference type="AlphaFoldDB" id="A0A4P6YT37"/>
<dbReference type="InterPro" id="IPR012763">
    <property type="entry name" value="DNA_pol_III_sug/sutau_N"/>
</dbReference>
<evidence type="ECO:0000256" key="10">
    <source>
        <dbReference type="ARBA" id="ARBA00022932"/>
    </source>
</evidence>
<dbReference type="SUPFAM" id="SSF52540">
    <property type="entry name" value="P-loop containing nucleoside triphosphate hydrolases"/>
    <property type="match status" value="1"/>
</dbReference>
<dbReference type="NCBIfam" id="TIGR02397">
    <property type="entry name" value="dnaX_nterm"/>
    <property type="match status" value="1"/>
</dbReference>
<evidence type="ECO:0000256" key="7">
    <source>
        <dbReference type="ARBA" id="ARBA00022741"/>
    </source>
</evidence>
<keyword evidence="4 13" id="KW-0548">Nucleotidyltransferase</keyword>
<dbReference type="SUPFAM" id="SSF48019">
    <property type="entry name" value="post-AAA+ oligomerization domain-like"/>
    <property type="match status" value="1"/>
</dbReference>
<dbReference type="CDD" id="cd18137">
    <property type="entry name" value="HLD_clamp_pol_III_gamma_tau"/>
    <property type="match status" value="1"/>
</dbReference>
<dbReference type="InterPro" id="IPR045085">
    <property type="entry name" value="HLD_clamp_pol_III_gamma_tau"/>
</dbReference>
<feature type="domain" description="AAA+ ATPase" evidence="12">
    <location>
        <begin position="37"/>
        <end position="179"/>
    </location>
</feature>
<evidence type="ECO:0000256" key="6">
    <source>
        <dbReference type="ARBA" id="ARBA00022723"/>
    </source>
</evidence>
<proteinExistence type="inferred from homology"/>
<keyword evidence="3 13" id="KW-0808">Transferase</keyword>
<dbReference type="NCBIfam" id="NF004046">
    <property type="entry name" value="PRK05563.1"/>
    <property type="match status" value="1"/>
</dbReference>
<dbReference type="SMART" id="SM00382">
    <property type="entry name" value="AAA"/>
    <property type="match status" value="1"/>
</dbReference>
<dbReference type="Gene3D" id="1.10.8.60">
    <property type="match status" value="1"/>
</dbReference>
<dbReference type="PANTHER" id="PTHR11669:SF0">
    <property type="entry name" value="PROTEIN STICHEL-LIKE 2"/>
    <property type="match status" value="1"/>
</dbReference>
<evidence type="ECO:0000256" key="5">
    <source>
        <dbReference type="ARBA" id="ARBA00022705"/>
    </source>
</evidence>
<keyword evidence="6" id="KW-0479">Metal-binding</keyword>
<dbReference type="PANTHER" id="PTHR11669">
    <property type="entry name" value="REPLICATION FACTOR C / DNA POLYMERASE III GAMMA-TAU SUBUNIT"/>
    <property type="match status" value="1"/>
</dbReference>
<evidence type="ECO:0000256" key="11">
    <source>
        <dbReference type="ARBA" id="ARBA00049244"/>
    </source>
</evidence>
<keyword evidence="10" id="KW-0239">DNA-directed DNA polymerase</keyword>
<dbReference type="GO" id="GO:0046872">
    <property type="term" value="F:metal ion binding"/>
    <property type="evidence" value="ECO:0007669"/>
    <property type="project" value="UniProtKB-KW"/>
</dbReference>
<comment type="similarity">
    <text evidence="1">Belongs to the DnaX/STICHEL family.</text>
</comment>
<dbReference type="OrthoDB" id="9810148at2"/>
<dbReference type="GO" id="GO:0006261">
    <property type="term" value="P:DNA-templated DNA replication"/>
    <property type="evidence" value="ECO:0007669"/>
    <property type="project" value="TreeGrafter"/>
</dbReference>
<evidence type="ECO:0000259" key="12">
    <source>
        <dbReference type="SMART" id="SM00382"/>
    </source>
</evidence>
<dbReference type="Pfam" id="PF12169">
    <property type="entry name" value="DNA_pol3_gamma3"/>
    <property type="match status" value="1"/>
</dbReference>
<organism evidence="13 14">
    <name type="scientific">Periweissella cryptocerci</name>
    <dbReference type="NCBI Taxonomy" id="2506420"/>
    <lineage>
        <taxon>Bacteria</taxon>
        <taxon>Bacillati</taxon>
        <taxon>Bacillota</taxon>
        <taxon>Bacilli</taxon>
        <taxon>Lactobacillales</taxon>
        <taxon>Lactobacillaceae</taxon>
        <taxon>Periweissella</taxon>
    </lineage>
</organism>
<protein>
    <recommendedName>
        <fullName evidence="2">DNA-directed DNA polymerase</fullName>
        <ecNumber evidence="2">2.7.7.7</ecNumber>
    </recommendedName>
</protein>
<comment type="catalytic activity">
    <reaction evidence="11">
        <text>DNA(n) + a 2'-deoxyribonucleoside 5'-triphosphate = DNA(n+1) + diphosphate</text>
        <dbReference type="Rhea" id="RHEA:22508"/>
        <dbReference type="Rhea" id="RHEA-COMP:17339"/>
        <dbReference type="Rhea" id="RHEA-COMP:17340"/>
        <dbReference type="ChEBI" id="CHEBI:33019"/>
        <dbReference type="ChEBI" id="CHEBI:61560"/>
        <dbReference type="ChEBI" id="CHEBI:173112"/>
        <dbReference type="EC" id="2.7.7.7"/>
    </reaction>
</comment>
<dbReference type="EC" id="2.7.7.7" evidence="2"/>
<evidence type="ECO:0000256" key="9">
    <source>
        <dbReference type="ARBA" id="ARBA00022840"/>
    </source>
</evidence>
<dbReference type="InterPro" id="IPR022754">
    <property type="entry name" value="DNA_pol_III_gamma-3"/>
</dbReference>
<keyword evidence="7" id="KW-0547">Nucleotide-binding</keyword>
<dbReference type="RefSeq" id="WP_133362886.1">
    <property type="nucleotide sequence ID" value="NZ_CP037940.1"/>
</dbReference>
<sequence length="649" mass="70183">MAYQALYRVWRPQTFKDMVGQDVVTKTLKNAILTGQTSHAYLFTGPRGTGKTSAAKIFAKALNCLDLQDGEPCNKCANCVGVNDGSLNDVIEIDAASNNGVEEIRDIRDKAKYAPTQAPNKVYIIDEVHMLSTGAFNALLKTLEEPPAQVVFILATTEPHKIPATIISRTQRFDFKRITLKQSLERMEYILDQKGYQYDETALKVIGQAAEGGMRDALSILDQTLSFGDEAVTLDNALLVTGSVTQNLLSEYVENFTQHETQTALATLQSLLDEGKDANRFIEDLIGYVRDLLLANDAPQMVNAVTDDRFQALAKAVSPRYLYAVIDELNQIQQQLRFTTHPDVYLEVLTVKLSQLGTQPVATAGTAPVAQQAAPVQTQAQPVVNAVAPAVSQPAVSQPVVSNTPVVTPAATPAPAEAPVSSRMAQVQAMMAQSTPDSKPASQARPTAPVVNTATATPASNDAIAKVDGQAVFDVLKHATKPALSQMQNIYGDLLNMLSVVETAKMTTAQPVAASPEAVILAFAQPYIHHLASMDAQLQQDVFKGINRLIGEELTLVFISEDQWKQARQSFAQQHKQGIPVDQMVAPALTKLEFASQPAVQPTVPEVEESQDNVENALPAEPVVDAAPSNVVQKAEELFGADFITVENN</sequence>
<dbReference type="Pfam" id="PF22608">
    <property type="entry name" value="DNAX_ATPase_lid"/>
    <property type="match status" value="1"/>
</dbReference>
<dbReference type="InterPro" id="IPR027417">
    <property type="entry name" value="P-loop_NTPase"/>
</dbReference>
<dbReference type="Proteomes" id="UP000292886">
    <property type="component" value="Chromosome"/>
</dbReference>
<name>A0A4P6YT37_9LACO</name>
<dbReference type="Gene3D" id="3.40.50.300">
    <property type="entry name" value="P-loop containing nucleotide triphosphate hydrolases"/>
    <property type="match status" value="1"/>
</dbReference>
<dbReference type="InterPro" id="IPR003593">
    <property type="entry name" value="AAA+_ATPase"/>
</dbReference>
<dbReference type="InterPro" id="IPR008921">
    <property type="entry name" value="DNA_pol3_clamp-load_cplx_C"/>
</dbReference>
<dbReference type="FunFam" id="3.40.50.300:FF:000014">
    <property type="entry name" value="DNA polymerase III subunit gamma/tau"/>
    <property type="match status" value="1"/>
</dbReference>
<dbReference type="KEGG" id="wei:EQG49_04665"/>
<evidence type="ECO:0000256" key="1">
    <source>
        <dbReference type="ARBA" id="ARBA00006360"/>
    </source>
</evidence>
<dbReference type="EMBL" id="CP037940">
    <property type="protein sequence ID" value="QBO35807.1"/>
    <property type="molecule type" value="Genomic_DNA"/>
</dbReference>
<keyword evidence="5" id="KW-0235">DNA replication</keyword>
<keyword evidence="14" id="KW-1185">Reference proteome</keyword>
<dbReference type="InterPro" id="IPR001270">
    <property type="entry name" value="ClpA/B"/>
</dbReference>
<dbReference type="Gene3D" id="1.20.272.10">
    <property type="match status" value="1"/>
</dbReference>
<dbReference type="PRINTS" id="PR00300">
    <property type="entry name" value="CLPPROTEASEA"/>
</dbReference>
<accession>A0A4P6YT37</accession>
<reference evidence="14" key="1">
    <citation type="submission" date="2019-03" db="EMBL/GenBank/DDBJ databases">
        <title>Weissella sp. 26KH-42 Genome sequencing.</title>
        <authorList>
            <person name="Heo J."/>
            <person name="Kim S.-J."/>
            <person name="Kim J.-S."/>
            <person name="Hong S.-B."/>
            <person name="Kwon S.-W."/>
        </authorList>
    </citation>
    <scope>NUCLEOTIDE SEQUENCE [LARGE SCALE GENOMIC DNA]</scope>
    <source>
        <strain evidence="14">26KH-42</strain>
    </source>
</reference>
<dbReference type="InterPro" id="IPR050238">
    <property type="entry name" value="DNA_Rep/Repair_Clamp_Loader"/>
</dbReference>
<dbReference type="GO" id="GO:0009360">
    <property type="term" value="C:DNA polymerase III complex"/>
    <property type="evidence" value="ECO:0007669"/>
    <property type="project" value="InterPro"/>
</dbReference>
<evidence type="ECO:0000256" key="4">
    <source>
        <dbReference type="ARBA" id="ARBA00022695"/>
    </source>
</evidence>
<keyword evidence="9" id="KW-0067">ATP-binding</keyword>
<evidence type="ECO:0000256" key="2">
    <source>
        <dbReference type="ARBA" id="ARBA00012417"/>
    </source>
</evidence>
<dbReference type="GO" id="GO:0005524">
    <property type="term" value="F:ATP binding"/>
    <property type="evidence" value="ECO:0007669"/>
    <property type="project" value="UniProtKB-KW"/>
</dbReference>
<evidence type="ECO:0000313" key="14">
    <source>
        <dbReference type="Proteomes" id="UP000292886"/>
    </source>
</evidence>
<evidence type="ECO:0000256" key="3">
    <source>
        <dbReference type="ARBA" id="ARBA00022679"/>
    </source>
</evidence>
<evidence type="ECO:0000313" key="13">
    <source>
        <dbReference type="EMBL" id="QBO35807.1"/>
    </source>
</evidence>
<dbReference type="GO" id="GO:0003677">
    <property type="term" value="F:DNA binding"/>
    <property type="evidence" value="ECO:0007669"/>
    <property type="project" value="InterPro"/>
</dbReference>
<evidence type="ECO:0000256" key="8">
    <source>
        <dbReference type="ARBA" id="ARBA00022833"/>
    </source>
</evidence>
<keyword evidence="8" id="KW-0862">Zinc</keyword>
<dbReference type="CDD" id="cd00009">
    <property type="entry name" value="AAA"/>
    <property type="match status" value="1"/>
</dbReference>
<dbReference type="Pfam" id="PF13177">
    <property type="entry name" value="DNA_pol3_delta2"/>
    <property type="match status" value="1"/>
</dbReference>
<gene>
    <name evidence="13" type="primary">dnaX</name>
    <name evidence="13" type="ORF">EQG49_04665</name>
</gene>